<evidence type="ECO:0000256" key="11">
    <source>
        <dbReference type="ARBA" id="ARBA00031051"/>
    </source>
</evidence>
<dbReference type="GO" id="GO:0009103">
    <property type="term" value="P:lipopolysaccharide biosynthetic process"/>
    <property type="evidence" value="ECO:0007669"/>
    <property type="project" value="UniProtKB-KW"/>
</dbReference>
<dbReference type="PANTHER" id="PTHR21485">
    <property type="entry name" value="HAD SUPERFAMILY MEMBERS CMAS AND KDSC"/>
    <property type="match status" value="1"/>
</dbReference>
<dbReference type="Gene3D" id="3.40.50.1000">
    <property type="entry name" value="HAD superfamily/HAD-like"/>
    <property type="match status" value="1"/>
</dbReference>
<evidence type="ECO:0000256" key="2">
    <source>
        <dbReference type="ARBA" id="ARBA00001946"/>
    </source>
</evidence>
<gene>
    <name evidence="13" type="ORF">TBC1_111013</name>
</gene>
<keyword evidence="7 12" id="KW-0479">Metal-binding</keyword>
<dbReference type="GO" id="GO:0046872">
    <property type="term" value="F:metal ion binding"/>
    <property type="evidence" value="ECO:0007669"/>
    <property type="project" value="UniProtKB-KW"/>
</dbReference>
<evidence type="ECO:0000256" key="12">
    <source>
        <dbReference type="PIRSR" id="PIRSR006118-2"/>
    </source>
</evidence>
<evidence type="ECO:0000256" key="8">
    <source>
        <dbReference type="ARBA" id="ARBA00022801"/>
    </source>
</evidence>
<keyword evidence="14" id="KW-1185">Reference proteome</keyword>
<comment type="subunit">
    <text evidence="4">Homotetramer.</text>
</comment>
<evidence type="ECO:0000313" key="14">
    <source>
        <dbReference type="Proteomes" id="UP000053091"/>
    </source>
</evidence>
<dbReference type="EC" id="3.1.3.45" evidence="5"/>
<dbReference type="InterPro" id="IPR036412">
    <property type="entry name" value="HAD-like_sf"/>
</dbReference>
<dbReference type="Pfam" id="PF08282">
    <property type="entry name" value="Hydrolase_3"/>
    <property type="match status" value="1"/>
</dbReference>
<evidence type="ECO:0000256" key="6">
    <source>
        <dbReference type="ARBA" id="ARBA00020092"/>
    </source>
</evidence>
<evidence type="ECO:0000256" key="5">
    <source>
        <dbReference type="ARBA" id="ARBA00013066"/>
    </source>
</evidence>
<dbReference type="PANTHER" id="PTHR21485:SF6">
    <property type="entry name" value="N-ACYLNEURAMINATE CYTIDYLYLTRANSFERASE-RELATED"/>
    <property type="match status" value="1"/>
</dbReference>
<accession>A0A0S7C192</accession>
<dbReference type="InterPro" id="IPR023214">
    <property type="entry name" value="HAD_sf"/>
</dbReference>
<dbReference type="Proteomes" id="UP000053091">
    <property type="component" value="Unassembled WGS sequence"/>
</dbReference>
<name>A0A0S7C192_9BACT</name>
<dbReference type="OrthoDB" id="9805604at2"/>
<keyword evidence="9 12" id="KW-0460">Magnesium</keyword>
<keyword evidence="8" id="KW-0378">Hydrolase</keyword>
<dbReference type="SFLD" id="SFLDS00003">
    <property type="entry name" value="Haloacid_Dehalogenase"/>
    <property type="match status" value="1"/>
</dbReference>
<proteinExistence type="inferred from homology"/>
<evidence type="ECO:0000256" key="9">
    <source>
        <dbReference type="ARBA" id="ARBA00022842"/>
    </source>
</evidence>
<dbReference type="EMBL" id="DF968182">
    <property type="protein sequence ID" value="GAP42873.1"/>
    <property type="molecule type" value="Genomic_DNA"/>
</dbReference>
<dbReference type="NCBIfam" id="TIGR01670">
    <property type="entry name" value="KdsC-phosphatas"/>
    <property type="match status" value="1"/>
</dbReference>
<evidence type="ECO:0000256" key="1">
    <source>
        <dbReference type="ARBA" id="ARBA00000898"/>
    </source>
</evidence>
<evidence type="ECO:0000256" key="7">
    <source>
        <dbReference type="ARBA" id="ARBA00022723"/>
    </source>
</evidence>
<dbReference type="RefSeq" id="WP_062039379.1">
    <property type="nucleotide sequence ID" value="NZ_DF968182.1"/>
</dbReference>
<dbReference type="AlphaFoldDB" id="A0A0S7C192"/>
<dbReference type="GO" id="GO:0019143">
    <property type="term" value="F:3-deoxy-manno-octulosonate-8-phosphatase activity"/>
    <property type="evidence" value="ECO:0007669"/>
    <property type="project" value="UniProtKB-EC"/>
</dbReference>
<keyword evidence="10" id="KW-0448">Lipopolysaccharide biosynthesis</keyword>
<dbReference type="STRING" id="1678841.TBC1_111013"/>
<feature type="binding site" evidence="12">
    <location>
        <position position="104"/>
    </location>
    <ligand>
        <name>Mg(2+)</name>
        <dbReference type="ChEBI" id="CHEBI:18420"/>
    </ligand>
</feature>
<sequence>MVDDIRIVLSDVDGVWTDRKIYIGEDGCHLRAYSTEDSIGVVLLKIMQLPLVILTGEDNNSLKHRMERLKVAHIYTGVRNKLYIAEQALKKFDLTLSQAAFVGDDLNDLPLIRAAGFSAVPANAMQLLKENAALTLSKTSGNGVFREFCEEIARKKGIFNQVIDEYTRNITKFKY</sequence>
<reference evidence="13" key="1">
    <citation type="journal article" date="2015" name="Genome Announc.">
        <title>Draft Genome Sequence of Bacteroidales Strain TBC1, a Novel Isolate from a Methanogenic Wastewater Treatment System.</title>
        <authorList>
            <person name="Tourlousse D.M."/>
            <person name="Matsuura N."/>
            <person name="Sun L."/>
            <person name="Toyonaga M."/>
            <person name="Kuroda K."/>
            <person name="Ohashi A."/>
            <person name="Cruz R."/>
            <person name="Yamaguchi T."/>
            <person name="Sekiguchi Y."/>
        </authorList>
    </citation>
    <scope>NUCLEOTIDE SEQUENCE [LARGE SCALE GENOMIC DNA]</scope>
    <source>
        <strain evidence="13">TBC1</strain>
    </source>
</reference>
<organism evidence="13">
    <name type="scientific">Lentimicrobium saccharophilum</name>
    <dbReference type="NCBI Taxonomy" id="1678841"/>
    <lineage>
        <taxon>Bacteria</taxon>
        <taxon>Pseudomonadati</taxon>
        <taxon>Bacteroidota</taxon>
        <taxon>Bacteroidia</taxon>
        <taxon>Bacteroidales</taxon>
        <taxon>Lentimicrobiaceae</taxon>
        <taxon>Lentimicrobium</taxon>
    </lineage>
</organism>
<comment type="catalytic activity">
    <reaction evidence="1">
        <text>3-deoxy-alpha-D-manno-2-octulosonate-8-phosphate + H2O = 3-deoxy-alpha-D-manno-oct-2-ulosonate + phosphate</text>
        <dbReference type="Rhea" id="RHEA:11500"/>
        <dbReference type="ChEBI" id="CHEBI:15377"/>
        <dbReference type="ChEBI" id="CHEBI:43474"/>
        <dbReference type="ChEBI" id="CHEBI:85985"/>
        <dbReference type="ChEBI" id="CHEBI:85986"/>
        <dbReference type="EC" id="3.1.3.45"/>
    </reaction>
</comment>
<dbReference type="SUPFAM" id="SSF56784">
    <property type="entry name" value="HAD-like"/>
    <property type="match status" value="1"/>
</dbReference>
<dbReference type="InterPro" id="IPR010023">
    <property type="entry name" value="KdsC_fam"/>
</dbReference>
<dbReference type="GO" id="GO:0008781">
    <property type="term" value="F:N-acylneuraminate cytidylyltransferase activity"/>
    <property type="evidence" value="ECO:0007669"/>
    <property type="project" value="TreeGrafter"/>
</dbReference>
<protein>
    <recommendedName>
        <fullName evidence="6">3-deoxy-D-manno-octulosonate 8-phosphate phosphatase KdsC</fullName>
        <ecNumber evidence="5">3.1.3.45</ecNumber>
    </recommendedName>
    <alternativeName>
        <fullName evidence="11">KDO 8-P phosphatase</fullName>
    </alternativeName>
</protein>
<evidence type="ECO:0000256" key="3">
    <source>
        <dbReference type="ARBA" id="ARBA00005893"/>
    </source>
</evidence>
<comment type="similarity">
    <text evidence="3">Belongs to the KdsC family.</text>
</comment>
<dbReference type="SFLD" id="SFLDG01136">
    <property type="entry name" value="C1.6:_Phosphoserine_Phosphatas"/>
    <property type="match status" value="1"/>
</dbReference>
<evidence type="ECO:0000256" key="10">
    <source>
        <dbReference type="ARBA" id="ARBA00022985"/>
    </source>
</evidence>
<feature type="binding site" evidence="12">
    <location>
        <position position="11"/>
    </location>
    <ligand>
        <name>Mg(2+)</name>
        <dbReference type="ChEBI" id="CHEBI:18420"/>
    </ligand>
</feature>
<evidence type="ECO:0000256" key="4">
    <source>
        <dbReference type="ARBA" id="ARBA00011881"/>
    </source>
</evidence>
<feature type="binding site" evidence="12">
    <location>
        <position position="13"/>
    </location>
    <ligand>
        <name>substrate</name>
    </ligand>
</feature>
<comment type="cofactor">
    <cofactor evidence="2 12">
        <name>Mg(2+)</name>
        <dbReference type="ChEBI" id="CHEBI:18420"/>
    </cofactor>
</comment>
<dbReference type="InterPro" id="IPR050793">
    <property type="entry name" value="CMP-NeuNAc_synthase"/>
</dbReference>
<dbReference type="SFLD" id="SFLDG01138">
    <property type="entry name" value="C1.6.2:_Deoxy-d-mannose-octulo"/>
    <property type="match status" value="1"/>
</dbReference>
<evidence type="ECO:0000313" key="13">
    <source>
        <dbReference type="EMBL" id="GAP42873.1"/>
    </source>
</evidence>
<dbReference type="PIRSF" id="PIRSF006118">
    <property type="entry name" value="KDO8-P_Ptase"/>
    <property type="match status" value="1"/>
</dbReference>
<dbReference type="PATRIC" id="fig|1678841.3.peg.1146"/>